<evidence type="ECO:0000313" key="10">
    <source>
        <dbReference type="EMBL" id="SDM37167.1"/>
    </source>
</evidence>
<keyword evidence="5 8" id="KW-0812">Transmembrane</keyword>
<name>A0A1G9SP77_ALLAB</name>
<evidence type="ECO:0000259" key="9">
    <source>
        <dbReference type="PROSITE" id="PS50850"/>
    </source>
</evidence>
<evidence type="ECO:0000256" key="5">
    <source>
        <dbReference type="ARBA" id="ARBA00022692"/>
    </source>
</evidence>
<dbReference type="SUPFAM" id="SSF103473">
    <property type="entry name" value="MFS general substrate transporter"/>
    <property type="match status" value="1"/>
</dbReference>
<evidence type="ECO:0000256" key="4">
    <source>
        <dbReference type="ARBA" id="ARBA00022475"/>
    </source>
</evidence>
<proteinExistence type="inferred from homology"/>
<dbReference type="CDD" id="cd17503">
    <property type="entry name" value="MFS_LmrB_MDR_like"/>
    <property type="match status" value="1"/>
</dbReference>
<dbReference type="Proteomes" id="UP000183376">
    <property type="component" value="Chromosome I"/>
</dbReference>
<feature type="transmembrane region" description="Helical" evidence="8">
    <location>
        <begin position="230"/>
        <end position="249"/>
    </location>
</feature>
<dbReference type="InterPro" id="IPR036259">
    <property type="entry name" value="MFS_trans_sf"/>
</dbReference>
<organism evidence="10 11">
    <name type="scientific">Allokutzneria albata</name>
    <name type="common">Kibdelosporangium albatum</name>
    <dbReference type="NCBI Taxonomy" id="211114"/>
    <lineage>
        <taxon>Bacteria</taxon>
        <taxon>Bacillati</taxon>
        <taxon>Actinomycetota</taxon>
        <taxon>Actinomycetes</taxon>
        <taxon>Pseudonocardiales</taxon>
        <taxon>Pseudonocardiaceae</taxon>
        <taxon>Allokutzneria</taxon>
    </lineage>
</organism>
<dbReference type="EMBL" id="LT629701">
    <property type="protein sequence ID" value="SDM37167.1"/>
    <property type="molecule type" value="Genomic_DNA"/>
</dbReference>
<evidence type="ECO:0000256" key="6">
    <source>
        <dbReference type="ARBA" id="ARBA00022989"/>
    </source>
</evidence>
<feature type="domain" description="Major facilitator superfamily (MFS) profile" evidence="9">
    <location>
        <begin position="17"/>
        <end position="482"/>
    </location>
</feature>
<dbReference type="InterPro" id="IPR020846">
    <property type="entry name" value="MFS_dom"/>
</dbReference>
<feature type="transmembrane region" description="Helical" evidence="8">
    <location>
        <begin position="169"/>
        <end position="192"/>
    </location>
</feature>
<dbReference type="InterPro" id="IPR011701">
    <property type="entry name" value="MFS"/>
</dbReference>
<feature type="transmembrane region" description="Helical" evidence="8">
    <location>
        <begin position="204"/>
        <end position="224"/>
    </location>
</feature>
<evidence type="ECO:0000256" key="2">
    <source>
        <dbReference type="ARBA" id="ARBA00008537"/>
    </source>
</evidence>
<dbReference type="GO" id="GO:0022857">
    <property type="term" value="F:transmembrane transporter activity"/>
    <property type="evidence" value="ECO:0007669"/>
    <property type="project" value="InterPro"/>
</dbReference>
<dbReference type="eggNOG" id="COG2814">
    <property type="taxonomic scope" value="Bacteria"/>
</dbReference>
<feature type="transmembrane region" description="Helical" evidence="8">
    <location>
        <begin position="20"/>
        <end position="39"/>
    </location>
</feature>
<feature type="transmembrane region" description="Helical" evidence="8">
    <location>
        <begin position="142"/>
        <end position="163"/>
    </location>
</feature>
<feature type="transmembrane region" description="Helical" evidence="8">
    <location>
        <begin position="332"/>
        <end position="350"/>
    </location>
</feature>
<dbReference type="STRING" id="211114.SAMN04489726_1292"/>
<dbReference type="GO" id="GO:0005886">
    <property type="term" value="C:plasma membrane"/>
    <property type="evidence" value="ECO:0007669"/>
    <property type="project" value="UniProtKB-SubCell"/>
</dbReference>
<dbReference type="InterPro" id="IPR004638">
    <property type="entry name" value="EmrB-like"/>
</dbReference>
<comment type="similarity">
    <text evidence="2">Belongs to the major facilitator superfamily. EmrB family.</text>
</comment>
<gene>
    <name evidence="10" type="ORF">SAMN04489726_1292</name>
</gene>
<reference evidence="10 11" key="1">
    <citation type="submission" date="2016-10" db="EMBL/GenBank/DDBJ databases">
        <authorList>
            <person name="de Groot N.N."/>
        </authorList>
    </citation>
    <scope>NUCLEOTIDE SEQUENCE [LARGE SCALE GENOMIC DNA]</scope>
    <source>
        <strain evidence="10 11">DSM 44149</strain>
    </source>
</reference>
<dbReference type="Gene3D" id="1.20.1250.20">
    <property type="entry name" value="MFS general substrate transporter like domains"/>
    <property type="match status" value="1"/>
</dbReference>
<evidence type="ECO:0000256" key="8">
    <source>
        <dbReference type="SAM" id="Phobius"/>
    </source>
</evidence>
<evidence type="ECO:0000256" key="7">
    <source>
        <dbReference type="ARBA" id="ARBA00023136"/>
    </source>
</evidence>
<accession>A0A1G9SP77</accession>
<dbReference type="Pfam" id="PF07690">
    <property type="entry name" value="MFS_1"/>
    <property type="match status" value="1"/>
</dbReference>
<evidence type="ECO:0000313" key="11">
    <source>
        <dbReference type="Proteomes" id="UP000183376"/>
    </source>
</evidence>
<keyword evidence="4" id="KW-1003">Cell membrane</keyword>
<keyword evidence="7 8" id="KW-0472">Membrane</keyword>
<dbReference type="AlphaFoldDB" id="A0A1G9SP77"/>
<feature type="transmembrane region" description="Helical" evidence="8">
    <location>
        <begin position="270"/>
        <end position="293"/>
    </location>
</feature>
<dbReference type="NCBIfam" id="TIGR00711">
    <property type="entry name" value="efflux_EmrB"/>
    <property type="match status" value="1"/>
</dbReference>
<keyword evidence="3" id="KW-0813">Transport</keyword>
<feature type="transmembrane region" description="Helical" evidence="8">
    <location>
        <begin position="108"/>
        <end position="130"/>
    </location>
</feature>
<feature type="transmembrane region" description="Helical" evidence="8">
    <location>
        <begin position="83"/>
        <end position="102"/>
    </location>
</feature>
<dbReference type="RefSeq" id="WP_052408240.1">
    <property type="nucleotide sequence ID" value="NZ_JOEF01000050.1"/>
</dbReference>
<keyword evidence="11" id="KW-1185">Reference proteome</keyword>
<feature type="transmembrane region" description="Helical" evidence="8">
    <location>
        <begin position="399"/>
        <end position="421"/>
    </location>
</feature>
<keyword evidence="6 8" id="KW-1133">Transmembrane helix</keyword>
<feature type="transmembrane region" description="Helical" evidence="8">
    <location>
        <begin position="51"/>
        <end position="71"/>
    </location>
</feature>
<dbReference type="PANTHER" id="PTHR42718:SF9">
    <property type="entry name" value="MAJOR FACILITATOR SUPERFAMILY MULTIDRUG TRANSPORTER MFSC"/>
    <property type="match status" value="1"/>
</dbReference>
<dbReference type="PANTHER" id="PTHR42718">
    <property type="entry name" value="MAJOR FACILITATOR SUPERFAMILY MULTIDRUG TRANSPORTER MFSC"/>
    <property type="match status" value="1"/>
</dbReference>
<feature type="transmembrane region" description="Helical" evidence="8">
    <location>
        <begin position="455"/>
        <end position="478"/>
    </location>
</feature>
<protein>
    <submittedName>
        <fullName evidence="10">Drug resistance transporter, EmrB/QacA subfamily</fullName>
    </submittedName>
</protein>
<dbReference type="PROSITE" id="PS50850">
    <property type="entry name" value="MFS"/>
    <property type="match status" value="1"/>
</dbReference>
<comment type="subcellular location">
    <subcellularLocation>
        <location evidence="1">Cell membrane</location>
        <topology evidence="1">Multi-pass membrane protein</topology>
    </subcellularLocation>
</comment>
<dbReference type="Gene3D" id="1.20.1720.10">
    <property type="entry name" value="Multidrug resistance protein D"/>
    <property type="match status" value="1"/>
</dbReference>
<sequence length="483" mass="49776">MTASTAPAALDRAAWRAAGAVVIGSFMAVLDSTVVNIALPRLTIEFQTSFATIQWVVTGYLLALAMAIPVTGWAADRFGARRVYLVALAGFALGSALVGLAWDVGSMVFFRVLQGFAGGVLGPAGTTILVRLVGKDQVGKMMGVLGVPMLLGPISGPILGGWLVDFAGWRSLFLVNVPIGVLALVIAGRVLPADPPRPAGRFDFLGMLLLSPGLAALIFTAFLAAGGVTWWPMGAFGVLCIAGFVWRATRMESPLIDLGLFRDRAFRLSVIALGLFVIGFLGSGVLFPAYFLVVREESTLQAGLLLVPSGLAALFTVPVCGGLADRFGVGRVVLPGFVLILVGMGVFTAVGPDTPYWSLLFAQFLMGLGMGATMIPLMSEALRALASTKAAMASTALNILQQVCGAIGSAVMSMVLAGLLASGFGVPTAQGQLAATDAIADPATRTAALGTAADAFGTAFTVAFVLVALCLVPAVPLARKGNR</sequence>
<evidence type="ECO:0000256" key="1">
    <source>
        <dbReference type="ARBA" id="ARBA00004651"/>
    </source>
</evidence>
<feature type="transmembrane region" description="Helical" evidence="8">
    <location>
        <begin position="299"/>
        <end position="320"/>
    </location>
</feature>
<evidence type="ECO:0000256" key="3">
    <source>
        <dbReference type="ARBA" id="ARBA00022448"/>
    </source>
</evidence>
<feature type="transmembrane region" description="Helical" evidence="8">
    <location>
        <begin position="356"/>
        <end position="378"/>
    </location>
</feature>